<proteinExistence type="predicted"/>
<dbReference type="EMBL" id="LSTO01000001">
    <property type="protein sequence ID" value="OWW20959.1"/>
    <property type="molecule type" value="Genomic_DNA"/>
</dbReference>
<protein>
    <submittedName>
        <fullName evidence="1">Uncharacterized protein</fullName>
    </submittedName>
</protein>
<name>A0A254TE68_9BURK</name>
<reference evidence="1 2" key="1">
    <citation type="submission" date="2016-02" db="EMBL/GenBank/DDBJ databases">
        <authorList>
            <person name="Wen L."/>
            <person name="He K."/>
            <person name="Yang H."/>
        </authorList>
    </citation>
    <scope>NUCLEOTIDE SEQUENCE [LARGE SCALE GENOMIC DNA]</scope>
    <source>
        <strain evidence="1 2">TSA40</strain>
    </source>
</reference>
<comment type="caution">
    <text evidence="1">The sequence shown here is derived from an EMBL/GenBank/DDBJ whole genome shotgun (WGS) entry which is preliminary data.</text>
</comment>
<organism evidence="1 2">
    <name type="scientific">Noviherbaspirillum denitrificans</name>
    <dbReference type="NCBI Taxonomy" id="1968433"/>
    <lineage>
        <taxon>Bacteria</taxon>
        <taxon>Pseudomonadati</taxon>
        <taxon>Pseudomonadota</taxon>
        <taxon>Betaproteobacteria</taxon>
        <taxon>Burkholderiales</taxon>
        <taxon>Oxalobacteraceae</taxon>
        <taxon>Noviherbaspirillum</taxon>
    </lineage>
</organism>
<dbReference type="Gene3D" id="3.40.1080.10">
    <property type="entry name" value="Glutaconate Coenzyme A-transferase"/>
    <property type="match status" value="1"/>
</dbReference>
<accession>A0A254TE68</accession>
<dbReference type="Proteomes" id="UP000197535">
    <property type="component" value="Unassembled WGS sequence"/>
</dbReference>
<evidence type="ECO:0000313" key="1">
    <source>
        <dbReference type="EMBL" id="OWW20959.1"/>
    </source>
</evidence>
<evidence type="ECO:0000313" key="2">
    <source>
        <dbReference type="Proteomes" id="UP000197535"/>
    </source>
</evidence>
<gene>
    <name evidence="1" type="ORF">AYR66_17280</name>
</gene>
<keyword evidence="2" id="KW-1185">Reference proteome</keyword>
<sequence length="99" mass="10635">MPLRPGRLANRLPFVTSPARRLRGVATDRGWLAPAVPGSDLQIAAVMAEPGKEADAVRDIQALCDWPIQASPNLRRIDVPSASELAAVRAFDPARVLLS</sequence>
<dbReference type="AlphaFoldDB" id="A0A254TE68"/>